<feature type="region of interest" description="Disordered" evidence="1">
    <location>
        <begin position="88"/>
        <end position="143"/>
    </location>
</feature>
<reference evidence="4" key="1">
    <citation type="journal article" date="2018" name="Gigascience">
        <title>Genome assembly of the Pink Ipe (Handroanthus impetiginosus, Bignoniaceae), a highly valued, ecologically keystone Neotropical timber forest tree.</title>
        <authorList>
            <person name="Silva-Junior O.B."/>
            <person name="Grattapaglia D."/>
            <person name="Novaes E."/>
            <person name="Collevatti R.G."/>
        </authorList>
    </citation>
    <scope>NUCLEOTIDE SEQUENCE [LARGE SCALE GENOMIC DNA]</scope>
    <source>
        <strain evidence="4">cv. UFG-1</strain>
    </source>
</reference>
<keyword evidence="2" id="KW-1133">Transmembrane helix</keyword>
<name>A0A2G9HUU2_9LAMI</name>
<proteinExistence type="predicted"/>
<dbReference type="EMBL" id="NKXS01001003">
    <property type="protein sequence ID" value="PIN21090.1"/>
    <property type="molecule type" value="Genomic_DNA"/>
</dbReference>
<feature type="transmembrane region" description="Helical" evidence="2">
    <location>
        <begin position="21"/>
        <end position="38"/>
    </location>
</feature>
<keyword evidence="2" id="KW-0472">Membrane</keyword>
<comment type="caution">
    <text evidence="3">The sequence shown here is derived from an EMBL/GenBank/DDBJ whole genome shotgun (WGS) entry which is preliminary data.</text>
</comment>
<evidence type="ECO:0000313" key="3">
    <source>
        <dbReference type="EMBL" id="PIN21090.1"/>
    </source>
</evidence>
<dbReference type="AlphaFoldDB" id="A0A2G9HUU2"/>
<sequence length="143" mass="17049">MMLRQSSSRNLRSKSVKVKHALWIFVLLAICMWFLYQVKQSYNKKGELEHKHTQVLQNEENEYHIMKMGRKDLKPRLQEVAEAFEKHEDEEFEFEDDEMKVRENEGGENVDLDEEIDEGDKEKSDEVENDQLLDLIDEDDKDG</sequence>
<feature type="compositionally biased region" description="Acidic residues" evidence="1">
    <location>
        <begin position="106"/>
        <end position="119"/>
    </location>
</feature>
<dbReference type="PANTHER" id="PTHR33700">
    <property type="entry name" value="MYB-LIKE PROTEIN X"/>
    <property type="match status" value="1"/>
</dbReference>
<keyword evidence="2" id="KW-0812">Transmembrane</keyword>
<gene>
    <name evidence="3" type="ORF">CDL12_06214</name>
</gene>
<keyword evidence="4" id="KW-1185">Reference proteome</keyword>
<accession>A0A2G9HUU2</accession>
<feature type="compositionally biased region" description="Acidic residues" evidence="1">
    <location>
        <begin position="127"/>
        <end position="143"/>
    </location>
</feature>
<protein>
    <submittedName>
        <fullName evidence="3">Uncharacterized protein</fullName>
    </submittedName>
</protein>
<evidence type="ECO:0000313" key="4">
    <source>
        <dbReference type="Proteomes" id="UP000231279"/>
    </source>
</evidence>
<evidence type="ECO:0000256" key="2">
    <source>
        <dbReference type="SAM" id="Phobius"/>
    </source>
</evidence>
<dbReference type="PANTHER" id="PTHR33700:SF25">
    <property type="entry name" value="TRANSMEMBRANE PROTEIN"/>
    <property type="match status" value="1"/>
</dbReference>
<dbReference type="OrthoDB" id="1928179at2759"/>
<evidence type="ECO:0000256" key="1">
    <source>
        <dbReference type="SAM" id="MobiDB-lite"/>
    </source>
</evidence>
<organism evidence="3 4">
    <name type="scientific">Handroanthus impetiginosus</name>
    <dbReference type="NCBI Taxonomy" id="429701"/>
    <lineage>
        <taxon>Eukaryota</taxon>
        <taxon>Viridiplantae</taxon>
        <taxon>Streptophyta</taxon>
        <taxon>Embryophyta</taxon>
        <taxon>Tracheophyta</taxon>
        <taxon>Spermatophyta</taxon>
        <taxon>Magnoliopsida</taxon>
        <taxon>eudicotyledons</taxon>
        <taxon>Gunneridae</taxon>
        <taxon>Pentapetalae</taxon>
        <taxon>asterids</taxon>
        <taxon>lamiids</taxon>
        <taxon>Lamiales</taxon>
        <taxon>Bignoniaceae</taxon>
        <taxon>Crescentiina</taxon>
        <taxon>Tabebuia alliance</taxon>
        <taxon>Handroanthus</taxon>
    </lineage>
</organism>
<dbReference type="STRING" id="429701.A0A2G9HUU2"/>
<dbReference type="Proteomes" id="UP000231279">
    <property type="component" value="Unassembled WGS sequence"/>
</dbReference>